<evidence type="ECO:0000313" key="2">
    <source>
        <dbReference type="Proteomes" id="UP000270094"/>
    </source>
</evidence>
<accession>A0A3P7IUP4</accession>
<protein>
    <submittedName>
        <fullName evidence="1">Uncharacterized protein</fullName>
    </submittedName>
</protein>
<proteinExistence type="predicted"/>
<sequence length="88" mass="10352">MFTNYWVGLINEDTLKCYFSFCYLKLYQYTSLYRRFVSSANFVGWLANRSRDVNAQLKAQYVEALCSADLGEYFICANRRIKVTNSEV</sequence>
<dbReference type="Proteomes" id="UP000270094">
    <property type="component" value="Unassembled WGS sequence"/>
</dbReference>
<dbReference type="OrthoDB" id="10265409at2759"/>
<gene>
    <name evidence="1" type="ORF">SVUK_LOCUS6521</name>
</gene>
<dbReference type="EMBL" id="UYYB01020794">
    <property type="protein sequence ID" value="VDM71523.1"/>
    <property type="molecule type" value="Genomic_DNA"/>
</dbReference>
<dbReference type="AlphaFoldDB" id="A0A3P7IUP4"/>
<organism evidence="1 2">
    <name type="scientific">Strongylus vulgaris</name>
    <name type="common">Blood worm</name>
    <dbReference type="NCBI Taxonomy" id="40348"/>
    <lineage>
        <taxon>Eukaryota</taxon>
        <taxon>Metazoa</taxon>
        <taxon>Ecdysozoa</taxon>
        <taxon>Nematoda</taxon>
        <taxon>Chromadorea</taxon>
        <taxon>Rhabditida</taxon>
        <taxon>Rhabditina</taxon>
        <taxon>Rhabditomorpha</taxon>
        <taxon>Strongyloidea</taxon>
        <taxon>Strongylidae</taxon>
        <taxon>Strongylus</taxon>
    </lineage>
</organism>
<reference evidence="1 2" key="1">
    <citation type="submission" date="2018-11" db="EMBL/GenBank/DDBJ databases">
        <authorList>
            <consortium name="Pathogen Informatics"/>
        </authorList>
    </citation>
    <scope>NUCLEOTIDE SEQUENCE [LARGE SCALE GENOMIC DNA]</scope>
</reference>
<evidence type="ECO:0000313" key="1">
    <source>
        <dbReference type="EMBL" id="VDM71523.1"/>
    </source>
</evidence>
<name>A0A3P7IUP4_STRVU</name>
<keyword evidence="2" id="KW-1185">Reference proteome</keyword>